<dbReference type="SUPFAM" id="SSF53098">
    <property type="entry name" value="Ribonuclease H-like"/>
    <property type="match status" value="1"/>
</dbReference>
<dbReference type="STRING" id="1851148.SMSP2_02298"/>
<dbReference type="HAMAP" id="MF_00651">
    <property type="entry name" value="Nuclease_YqgF"/>
    <property type="match status" value="1"/>
</dbReference>
<sequence length="135" mass="14545">MRYLAIDYGDKRSGLAVCDAGETIVTPLKVLQTDGALLKHIIKVIEDEAAEAVVVGLPLNMDGTEGGQAAKVRDFVSQLSAKTGLKVFLHDERLTSFEAEDILGPAQMSWRKRKKILDAVAAAVILKSFISSSSD</sequence>
<keyword evidence="4 5" id="KW-0378">Hydrolase</keyword>
<dbReference type="Pfam" id="PF03652">
    <property type="entry name" value="RuvX"/>
    <property type="match status" value="1"/>
</dbReference>
<feature type="domain" description="YqgF/RNase H-like" evidence="6">
    <location>
        <begin position="1"/>
        <end position="99"/>
    </location>
</feature>
<dbReference type="CDD" id="cd16964">
    <property type="entry name" value="YqgF"/>
    <property type="match status" value="1"/>
</dbReference>
<evidence type="ECO:0000313" key="8">
    <source>
        <dbReference type="Proteomes" id="UP000188181"/>
    </source>
</evidence>
<dbReference type="Proteomes" id="UP000188181">
    <property type="component" value="Chromosome"/>
</dbReference>
<dbReference type="Gene3D" id="3.30.420.140">
    <property type="entry name" value="YqgF/RNase H-like domain"/>
    <property type="match status" value="1"/>
</dbReference>
<keyword evidence="1 5" id="KW-0963">Cytoplasm</keyword>
<dbReference type="InterPro" id="IPR037027">
    <property type="entry name" value="YqgF/RNaseH-like_dom_sf"/>
</dbReference>
<accession>A0A1Q2MGZ0</accession>
<comment type="subcellular location">
    <subcellularLocation>
        <location evidence="5">Cytoplasm</location>
    </subcellularLocation>
</comment>
<keyword evidence="8" id="KW-1185">Reference proteome</keyword>
<evidence type="ECO:0000256" key="2">
    <source>
        <dbReference type="ARBA" id="ARBA00022517"/>
    </source>
</evidence>
<dbReference type="SMART" id="SM00732">
    <property type="entry name" value="YqgFc"/>
    <property type="match status" value="1"/>
</dbReference>
<comment type="similarity">
    <text evidence="5">Belongs to the YqgF HJR family.</text>
</comment>
<evidence type="ECO:0000256" key="1">
    <source>
        <dbReference type="ARBA" id="ARBA00022490"/>
    </source>
</evidence>
<dbReference type="RefSeq" id="WP_186804700.1">
    <property type="nucleotide sequence ID" value="NZ_CP019646.1"/>
</dbReference>
<dbReference type="PANTHER" id="PTHR33317">
    <property type="entry name" value="POLYNUCLEOTIDYL TRANSFERASE, RIBONUCLEASE H-LIKE SUPERFAMILY PROTEIN"/>
    <property type="match status" value="1"/>
</dbReference>
<dbReference type="GO" id="GO:0016788">
    <property type="term" value="F:hydrolase activity, acting on ester bonds"/>
    <property type="evidence" value="ECO:0007669"/>
    <property type="project" value="UniProtKB-UniRule"/>
</dbReference>
<dbReference type="InterPro" id="IPR005227">
    <property type="entry name" value="YqgF"/>
</dbReference>
<dbReference type="GO" id="GO:0005829">
    <property type="term" value="C:cytosol"/>
    <property type="evidence" value="ECO:0007669"/>
    <property type="project" value="TreeGrafter"/>
</dbReference>
<dbReference type="InterPro" id="IPR006641">
    <property type="entry name" value="YqgF/RNaseH-like_dom"/>
</dbReference>
<dbReference type="GO" id="GO:0000967">
    <property type="term" value="P:rRNA 5'-end processing"/>
    <property type="evidence" value="ECO:0007669"/>
    <property type="project" value="UniProtKB-UniRule"/>
</dbReference>
<dbReference type="NCBIfam" id="TIGR00250">
    <property type="entry name" value="RNAse_H_YqgF"/>
    <property type="match status" value="1"/>
</dbReference>
<dbReference type="EC" id="3.1.-.-" evidence="5"/>
<name>A0A1Q2MGZ0_9BACT</name>
<evidence type="ECO:0000313" key="7">
    <source>
        <dbReference type="EMBL" id="AQQ71919.1"/>
    </source>
</evidence>
<comment type="function">
    <text evidence="5">Could be a nuclease involved in processing of the 5'-end of pre-16S rRNA.</text>
</comment>
<dbReference type="KEGG" id="pbas:SMSP2_02298"/>
<protein>
    <recommendedName>
        <fullName evidence="5">Putative pre-16S rRNA nuclease</fullName>
        <ecNumber evidence="5">3.1.-.-</ecNumber>
    </recommendedName>
</protein>
<dbReference type="InterPro" id="IPR012337">
    <property type="entry name" value="RNaseH-like_sf"/>
</dbReference>
<proteinExistence type="inferred from homology"/>
<evidence type="ECO:0000256" key="5">
    <source>
        <dbReference type="HAMAP-Rule" id="MF_00651"/>
    </source>
</evidence>
<evidence type="ECO:0000256" key="3">
    <source>
        <dbReference type="ARBA" id="ARBA00022722"/>
    </source>
</evidence>
<dbReference type="PANTHER" id="PTHR33317:SF4">
    <property type="entry name" value="POLYNUCLEOTIDYL TRANSFERASE, RIBONUCLEASE H-LIKE SUPERFAMILY PROTEIN"/>
    <property type="match status" value="1"/>
</dbReference>
<gene>
    <name evidence="7" type="primary">yrrK</name>
    <name evidence="7" type="ORF">SMSP2_02298</name>
</gene>
<dbReference type="AlphaFoldDB" id="A0A1Q2MGZ0"/>
<dbReference type="GO" id="GO:0004518">
    <property type="term" value="F:nuclease activity"/>
    <property type="evidence" value="ECO:0007669"/>
    <property type="project" value="UniProtKB-KW"/>
</dbReference>
<reference evidence="8" key="1">
    <citation type="submission" date="2017-02" db="EMBL/GenBank/DDBJ databases">
        <title>Comparative genomics and description of representatives of a novel lineage of planctomycetes thriving in anoxic sediments.</title>
        <authorList>
            <person name="Spring S."/>
            <person name="Bunk B."/>
            <person name="Sproer C."/>
        </authorList>
    </citation>
    <scope>NUCLEOTIDE SEQUENCE [LARGE SCALE GENOMIC DNA]</scope>
    <source>
        <strain evidence="8">SM-Chi-D1</strain>
    </source>
</reference>
<dbReference type="EMBL" id="CP019646">
    <property type="protein sequence ID" value="AQQ71919.1"/>
    <property type="molecule type" value="Genomic_DNA"/>
</dbReference>
<evidence type="ECO:0000256" key="4">
    <source>
        <dbReference type="ARBA" id="ARBA00022801"/>
    </source>
</evidence>
<keyword evidence="3 5" id="KW-0540">Nuclease</keyword>
<organism evidence="7 8">
    <name type="scientific">Limihaloglobus sulfuriphilus</name>
    <dbReference type="NCBI Taxonomy" id="1851148"/>
    <lineage>
        <taxon>Bacteria</taxon>
        <taxon>Pseudomonadati</taxon>
        <taxon>Planctomycetota</taxon>
        <taxon>Phycisphaerae</taxon>
        <taxon>Sedimentisphaerales</taxon>
        <taxon>Sedimentisphaeraceae</taxon>
        <taxon>Limihaloglobus</taxon>
    </lineage>
</organism>
<evidence type="ECO:0000259" key="6">
    <source>
        <dbReference type="SMART" id="SM00732"/>
    </source>
</evidence>
<keyword evidence="2 5" id="KW-0690">Ribosome biogenesis</keyword>